<dbReference type="GO" id="GO:0016491">
    <property type="term" value="F:oxidoreductase activity"/>
    <property type="evidence" value="ECO:0007669"/>
    <property type="project" value="UniProtKB-KW"/>
</dbReference>
<feature type="domain" description="Pyridine nucleotide-disulphide oxidoreductase dimerisation" evidence="7">
    <location>
        <begin position="334"/>
        <end position="430"/>
    </location>
</feature>
<dbReference type="Gene3D" id="3.30.390.30">
    <property type="match status" value="1"/>
</dbReference>
<dbReference type="PANTHER" id="PTHR43429">
    <property type="entry name" value="PYRIDINE NUCLEOTIDE-DISULFIDE OXIDOREDUCTASE DOMAIN-CONTAINING"/>
    <property type="match status" value="1"/>
</dbReference>
<evidence type="ECO:0000256" key="2">
    <source>
        <dbReference type="ARBA" id="ARBA00009130"/>
    </source>
</evidence>
<comment type="cofactor">
    <cofactor evidence="1">
        <name>FAD</name>
        <dbReference type="ChEBI" id="CHEBI:57692"/>
    </cofactor>
</comment>
<organism evidence="9 10">
    <name type="scientific">Mesoplasma melaleucae</name>
    <dbReference type="NCBI Taxonomy" id="81459"/>
    <lineage>
        <taxon>Bacteria</taxon>
        <taxon>Bacillati</taxon>
        <taxon>Mycoplasmatota</taxon>
        <taxon>Mollicutes</taxon>
        <taxon>Entomoplasmatales</taxon>
        <taxon>Entomoplasmataceae</taxon>
        <taxon>Mesoplasma</taxon>
    </lineage>
</organism>
<dbReference type="OrthoDB" id="9792592at2"/>
<dbReference type="Gene3D" id="3.50.50.60">
    <property type="entry name" value="FAD/NAD(P)-binding domain"/>
    <property type="match status" value="2"/>
</dbReference>
<dbReference type="SUPFAM" id="SSF51905">
    <property type="entry name" value="FAD/NAD(P)-binding domain"/>
    <property type="match status" value="1"/>
</dbReference>
<accession>A0A2K8NYC3</accession>
<dbReference type="EMBL" id="CP024964">
    <property type="protein sequence ID" value="ATZ17643.1"/>
    <property type="molecule type" value="Genomic_DNA"/>
</dbReference>
<reference evidence="9 10" key="1">
    <citation type="submission" date="2017-11" db="EMBL/GenBank/DDBJ databases">
        <title>Genome sequence of Entomoplasma melaleucae M1 (ATCC 49191).</title>
        <authorList>
            <person name="Lo W.-S."/>
            <person name="Gasparich G.E."/>
            <person name="Kuo C.-H."/>
        </authorList>
    </citation>
    <scope>NUCLEOTIDE SEQUENCE [LARGE SCALE GENOMIC DNA]</scope>
    <source>
        <strain evidence="9 10">M1</strain>
    </source>
</reference>
<name>A0A2K8NYC3_9MOLU</name>
<protein>
    <submittedName>
        <fullName evidence="9">NADH oxidase</fullName>
    </submittedName>
</protein>
<feature type="domain" description="FAD/NAD(P)-binding" evidence="8">
    <location>
        <begin position="1"/>
        <end position="307"/>
    </location>
</feature>
<dbReference type="InterPro" id="IPR036188">
    <property type="entry name" value="FAD/NAD-bd_sf"/>
</dbReference>
<keyword evidence="4" id="KW-0274">FAD</keyword>
<dbReference type="SUPFAM" id="SSF55424">
    <property type="entry name" value="FAD/NAD-linked reductases, dimerisation (C-terminal) domain"/>
    <property type="match status" value="1"/>
</dbReference>
<dbReference type="KEGG" id="eml:EMELA_v1c00520"/>
<evidence type="ECO:0000259" key="8">
    <source>
        <dbReference type="Pfam" id="PF07992"/>
    </source>
</evidence>
<proteinExistence type="inferred from homology"/>
<dbReference type="InterPro" id="IPR050260">
    <property type="entry name" value="FAD-bd_OxRdtase"/>
</dbReference>
<dbReference type="STRING" id="1408435.GCA_000685885_00207"/>
<evidence type="ECO:0000256" key="3">
    <source>
        <dbReference type="ARBA" id="ARBA00022630"/>
    </source>
</evidence>
<gene>
    <name evidence="9" type="primary">nox</name>
    <name evidence="9" type="ORF">EMELA_v1c00520</name>
</gene>
<evidence type="ECO:0000256" key="6">
    <source>
        <dbReference type="ARBA" id="ARBA00023284"/>
    </source>
</evidence>
<dbReference type="Pfam" id="PF07992">
    <property type="entry name" value="Pyr_redox_2"/>
    <property type="match status" value="1"/>
</dbReference>
<evidence type="ECO:0000313" key="9">
    <source>
        <dbReference type="EMBL" id="ATZ17643.1"/>
    </source>
</evidence>
<evidence type="ECO:0000256" key="1">
    <source>
        <dbReference type="ARBA" id="ARBA00001974"/>
    </source>
</evidence>
<dbReference type="InterPro" id="IPR016156">
    <property type="entry name" value="FAD/NAD-linked_Rdtase_dimer_sf"/>
</dbReference>
<dbReference type="Proteomes" id="UP000231896">
    <property type="component" value="Chromosome"/>
</dbReference>
<dbReference type="RefSeq" id="WP_028123951.1">
    <property type="nucleotide sequence ID" value="NZ_CP024964.1"/>
</dbReference>
<keyword evidence="5" id="KW-0560">Oxidoreductase</keyword>
<keyword evidence="10" id="KW-1185">Reference proteome</keyword>
<dbReference type="AlphaFoldDB" id="A0A2K8NYC3"/>
<keyword evidence="3" id="KW-0285">Flavoprotein</keyword>
<evidence type="ECO:0000256" key="5">
    <source>
        <dbReference type="ARBA" id="ARBA00023002"/>
    </source>
</evidence>
<dbReference type="PRINTS" id="PR00411">
    <property type="entry name" value="PNDRDTASEI"/>
</dbReference>
<dbReference type="PRINTS" id="PR00368">
    <property type="entry name" value="FADPNR"/>
</dbReference>
<dbReference type="InterPro" id="IPR023753">
    <property type="entry name" value="FAD/NAD-binding_dom"/>
</dbReference>
<keyword evidence="6" id="KW-0676">Redox-active center</keyword>
<evidence type="ECO:0000256" key="4">
    <source>
        <dbReference type="ARBA" id="ARBA00022827"/>
    </source>
</evidence>
<dbReference type="Pfam" id="PF02852">
    <property type="entry name" value="Pyr_redox_dim"/>
    <property type="match status" value="1"/>
</dbReference>
<dbReference type="PANTHER" id="PTHR43429:SF1">
    <property type="entry name" value="NAD(P)H SULFUR OXIDOREDUCTASE (COA-DEPENDENT)"/>
    <property type="match status" value="1"/>
</dbReference>
<evidence type="ECO:0000259" key="7">
    <source>
        <dbReference type="Pfam" id="PF02852"/>
    </source>
</evidence>
<sequence>MKVIVLGTNHAGTTAVRTLKRLNPQIEVTTYDRNDVISFLGCGIALWVKGEVKDPNGLFYATPEILKSEGINVKMKHEWVSIDGKKKTVSIKNLETGEVFDDNYDKLIVATGTWPLLPPIPGLDLKGVQICKNYDHAKKIQQANLDDSIKKVTVVGAGYIGVELVDAFVAHGKEVTLVDFADRIMPVYYDPEFTKHVEDRMTKAGVKLALGQGVKEFKGTDGKVTHVVTDKQEIATDYVIFSVGVVAQTKQLEGVVDLNDRKAILTNEYCQSSNKDIYAIGDCSTVFNKALNMEMPIQLATTAVRTGILAAVNIFNGNKLPSPGFTGANGIEVFGFKMASAGVSETSAKKMGLDYEAILLSDSDRPEFMSTYKEAWIKLVWDKKTRKIIGAQVASENNHTEIMYMLSLGIQKELTIDELPLVDIFFLPHFNKPYNFVTLAGLEVLGLNYFKNKHD</sequence>
<dbReference type="InterPro" id="IPR004099">
    <property type="entry name" value="Pyr_nucl-diS_OxRdtase_dimer"/>
</dbReference>
<comment type="similarity">
    <text evidence="2">Belongs to the class-III pyridine nucleotide-disulfide oxidoreductase family.</text>
</comment>
<evidence type="ECO:0000313" key="10">
    <source>
        <dbReference type="Proteomes" id="UP000231896"/>
    </source>
</evidence>